<organism evidence="1 2">
    <name type="scientific">Trichogramma brassicae</name>
    <dbReference type="NCBI Taxonomy" id="86971"/>
    <lineage>
        <taxon>Eukaryota</taxon>
        <taxon>Metazoa</taxon>
        <taxon>Ecdysozoa</taxon>
        <taxon>Arthropoda</taxon>
        <taxon>Hexapoda</taxon>
        <taxon>Insecta</taxon>
        <taxon>Pterygota</taxon>
        <taxon>Neoptera</taxon>
        <taxon>Endopterygota</taxon>
        <taxon>Hymenoptera</taxon>
        <taxon>Apocrita</taxon>
        <taxon>Proctotrupomorpha</taxon>
        <taxon>Chalcidoidea</taxon>
        <taxon>Trichogrammatidae</taxon>
        <taxon>Trichogramma</taxon>
    </lineage>
</organism>
<dbReference type="Proteomes" id="UP000479190">
    <property type="component" value="Unassembled WGS sequence"/>
</dbReference>
<dbReference type="AlphaFoldDB" id="A0A6H5HW88"/>
<name>A0A6H5HW88_9HYME</name>
<evidence type="ECO:0000313" key="1">
    <source>
        <dbReference type="EMBL" id="CAB0027794.1"/>
    </source>
</evidence>
<gene>
    <name evidence="1" type="ORF">TBRA_LOCUS24</name>
</gene>
<keyword evidence="2" id="KW-1185">Reference proteome</keyword>
<sequence length="213" mass="24095">MGTLRRQGKQLHTVRFCTHSKSTMKSVGAECAELVSLCITNVKYLDLYLNVPQVLRERLRTAQNLQDPVCAKVNKIRRSASGNLLLQLKKASGNTREMCRTLNEVLGELATTSARTRTILVEIRDLEDEAWKGSLLVAWRLTLSVLLDYQTHSLVSAKDSQLSTLKSFQSDWSFLKADKQGKDLKKTTNLIEFEPDFHCLNYVKSFLKISTTA</sequence>
<proteinExistence type="predicted"/>
<evidence type="ECO:0000313" key="2">
    <source>
        <dbReference type="Proteomes" id="UP000479190"/>
    </source>
</evidence>
<dbReference type="EMBL" id="CADCXV010000002">
    <property type="protein sequence ID" value="CAB0027794.1"/>
    <property type="molecule type" value="Genomic_DNA"/>
</dbReference>
<reference evidence="1 2" key="1">
    <citation type="submission" date="2020-02" db="EMBL/GenBank/DDBJ databases">
        <authorList>
            <person name="Ferguson B K."/>
        </authorList>
    </citation>
    <scope>NUCLEOTIDE SEQUENCE [LARGE SCALE GENOMIC DNA]</scope>
</reference>
<protein>
    <submittedName>
        <fullName evidence="1">Uncharacterized protein</fullName>
    </submittedName>
</protein>
<accession>A0A6H5HW88</accession>